<gene>
    <name evidence="2" type="ORF">SNEC2469_LOCUS7257</name>
</gene>
<sequence length="149" mass="17831">MWHYESRTPKPTVLWSSSRAITKFWLGRLKRSEVRAKAELRNPQRRGPPVKRWQDKEGRSRFQGTFDLRQYTAAFGQKIASELHSLIKFTPRLNHDDELQSREAIDIWNDWEWGDMWHMAEMVDFVRYLYGAKAMAIPSEWRPVLPKEL</sequence>
<evidence type="ECO:0000313" key="2">
    <source>
        <dbReference type="EMBL" id="CAE7295510.1"/>
    </source>
</evidence>
<comment type="caution">
    <text evidence="2">The sequence shown here is derived from an EMBL/GenBank/DDBJ whole genome shotgun (WGS) entry which is preliminary data.</text>
</comment>
<dbReference type="Proteomes" id="UP000601435">
    <property type="component" value="Unassembled WGS sequence"/>
</dbReference>
<dbReference type="EMBL" id="CAJNJA010012382">
    <property type="protein sequence ID" value="CAE7295510.1"/>
    <property type="molecule type" value="Genomic_DNA"/>
</dbReference>
<accession>A0A812N2I1</accession>
<evidence type="ECO:0000313" key="3">
    <source>
        <dbReference type="Proteomes" id="UP000601435"/>
    </source>
</evidence>
<reference evidence="2" key="1">
    <citation type="submission" date="2021-02" db="EMBL/GenBank/DDBJ databases">
        <authorList>
            <person name="Dougan E. K."/>
            <person name="Rhodes N."/>
            <person name="Thang M."/>
            <person name="Chan C."/>
        </authorList>
    </citation>
    <scope>NUCLEOTIDE SEQUENCE</scope>
</reference>
<dbReference type="AlphaFoldDB" id="A0A812N2I1"/>
<name>A0A812N2I1_9DINO</name>
<keyword evidence="3" id="KW-1185">Reference proteome</keyword>
<evidence type="ECO:0000256" key="1">
    <source>
        <dbReference type="SAM" id="MobiDB-lite"/>
    </source>
</evidence>
<proteinExistence type="predicted"/>
<dbReference type="OrthoDB" id="406220at2759"/>
<protein>
    <submittedName>
        <fullName evidence="2">Uncharacterized protein</fullName>
    </submittedName>
</protein>
<feature type="region of interest" description="Disordered" evidence="1">
    <location>
        <begin position="37"/>
        <end position="58"/>
    </location>
</feature>
<organism evidence="2 3">
    <name type="scientific">Symbiodinium necroappetens</name>
    <dbReference type="NCBI Taxonomy" id="1628268"/>
    <lineage>
        <taxon>Eukaryota</taxon>
        <taxon>Sar</taxon>
        <taxon>Alveolata</taxon>
        <taxon>Dinophyceae</taxon>
        <taxon>Suessiales</taxon>
        <taxon>Symbiodiniaceae</taxon>
        <taxon>Symbiodinium</taxon>
    </lineage>
</organism>